<sequence>MKVTHIVSPDSVPVLPLRNGIRRAFVAARILSVRASRRQCIRSFRHLEWAFSSGFKRVFPAVSRCVPTAFHFFHAPARDILFRPSPPRRPAMTDGRIEPLPALPLSARLAQRLAWITPGATAPGGLPPGQRRQAEFQAGRRLAAQLLASLDAPVTQVGVAEDRSPIWPDGFVGSISHSRRLVGVAVARRRDVRAIGIDIEAIADASAVEAIESICMRPEERHFDAGALTRAEFATLLFSAKEAFYKCMQPLTRVAFDFPDVTITRIDPAAQRLELRLLRAATAEFGPGHLFQCGYRSAQGHVYTALEIGH</sequence>
<evidence type="ECO:0000256" key="6">
    <source>
        <dbReference type="ARBA" id="ARBA00022679"/>
    </source>
</evidence>
<feature type="binding site" evidence="13">
    <location>
        <position position="200"/>
    </location>
    <ligand>
        <name>Mg(2+)</name>
        <dbReference type="ChEBI" id="CHEBI:18420"/>
    </ligand>
</feature>
<comment type="pathway">
    <text evidence="2">Siderophore biosynthesis; enterobactin biosynthesis.</text>
</comment>
<dbReference type="GO" id="GO:0009366">
    <property type="term" value="C:enterobactin synthetase complex"/>
    <property type="evidence" value="ECO:0007669"/>
    <property type="project" value="InterPro"/>
</dbReference>
<evidence type="ECO:0000256" key="1">
    <source>
        <dbReference type="ARBA" id="ARBA00003937"/>
    </source>
</evidence>
<evidence type="ECO:0000256" key="8">
    <source>
        <dbReference type="ARBA" id="ARBA00029894"/>
    </source>
</evidence>
<feature type="binding site" evidence="13">
    <location>
        <position position="198"/>
    </location>
    <ligand>
        <name>Mg(2+)</name>
        <dbReference type="ChEBI" id="CHEBI:18420"/>
    </ligand>
</feature>
<evidence type="ECO:0000256" key="9">
    <source>
        <dbReference type="ARBA" id="ARBA00031996"/>
    </source>
</evidence>
<comment type="similarity">
    <text evidence="3">Belongs to the P-Pant transferase superfamily. EntD family.</text>
</comment>
<dbReference type="UniPathway" id="UPA00017"/>
<feature type="domain" description="4'-phosphopantetheinyl transferase N-terminal" evidence="15">
    <location>
        <begin position="130"/>
        <end position="187"/>
    </location>
</feature>
<proteinExistence type="inferred from homology"/>
<organism evidence="16 17">
    <name type="scientific">Achromobacter deleyi</name>
    <dbReference type="NCBI Taxonomy" id="1353891"/>
    <lineage>
        <taxon>Bacteria</taxon>
        <taxon>Pseudomonadati</taxon>
        <taxon>Pseudomonadota</taxon>
        <taxon>Betaproteobacteria</taxon>
        <taxon>Burkholderiales</taxon>
        <taxon>Alcaligenaceae</taxon>
        <taxon>Achromobacter</taxon>
    </lineage>
</organism>
<comment type="function">
    <text evidence="1">Involved in the biosynthesis of the siderophore enterobactin (enterochelin), which is a macrocyclic trimeric lactone of N-(2,3-dihydroxybenzoyl)-serine. The serine trilactone serves as a scaffolding for the three catechol functionalities that provide hexadentate coordination for the tightly ligated iron(2+) atoms. Plays an essential role in the assembly of the enterobactin by catalyzing the transfer of the 4'-phosphopantetheine (Ppant) moiety from coenzyme A to the apo-domains of both EntB (ArCP domain) and EntF (PCP domain) to yield their holo-forms which make them competent for the activation of 2,3-dihydroxybenzoate (DHB) and L-serine, respectively.</text>
</comment>
<dbReference type="InterPro" id="IPR008278">
    <property type="entry name" value="4-PPantetheinyl_Trfase_dom"/>
</dbReference>
<dbReference type="EMBL" id="CP065997">
    <property type="protein sequence ID" value="QQB32555.1"/>
    <property type="molecule type" value="Genomic_DNA"/>
</dbReference>
<comment type="catalytic activity">
    <reaction evidence="11">
        <text>apo-[peptidyl-carrier protein] + CoA = holo-[peptidyl-carrier protein] + adenosine 3',5'-bisphosphate + H(+)</text>
        <dbReference type="Rhea" id="RHEA:46228"/>
        <dbReference type="Rhea" id="RHEA-COMP:11479"/>
        <dbReference type="Rhea" id="RHEA-COMP:11480"/>
        <dbReference type="ChEBI" id="CHEBI:15378"/>
        <dbReference type="ChEBI" id="CHEBI:29999"/>
        <dbReference type="ChEBI" id="CHEBI:57287"/>
        <dbReference type="ChEBI" id="CHEBI:58343"/>
        <dbReference type="ChEBI" id="CHEBI:64479"/>
    </reaction>
</comment>
<evidence type="ECO:0000256" key="4">
    <source>
        <dbReference type="ARBA" id="ARBA00011503"/>
    </source>
</evidence>
<keyword evidence="6 16" id="KW-0808">Transferase</keyword>
<evidence type="ECO:0000256" key="7">
    <source>
        <dbReference type="ARBA" id="ARBA00023191"/>
    </source>
</evidence>
<keyword evidence="13" id="KW-0479">Metal-binding</keyword>
<dbReference type="InterPro" id="IPR037143">
    <property type="entry name" value="4-PPantetheinyl_Trfase_dom_sf"/>
</dbReference>
<dbReference type="SUPFAM" id="SSF56214">
    <property type="entry name" value="4'-phosphopantetheinyl transferase"/>
    <property type="match status" value="1"/>
</dbReference>
<dbReference type="Pfam" id="PF17837">
    <property type="entry name" value="4PPT_N"/>
    <property type="match status" value="1"/>
</dbReference>
<feature type="binding site" evidence="12">
    <location>
        <begin position="176"/>
        <end position="177"/>
    </location>
    <ligand>
        <name>CoA</name>
        <dbReference type="ChEBI" id="CHEBI:57287"/>
    </ligand>
</feature>
<dbReference type="InterPro" id="IPR003542">
    <property type="entry name" value="Enbac_synth_compD-like"/>
</dbReference>
<dbReference type="Proteomes" id="UP000595231">
    <property type="component" value="Chromosome"/>
</dbReference>
<dbReference type="GO" id="GO:0005886">
    <property type="term" value="C:plasma membrane"/>
    <property type="evidence" value="ECO:0007669"/>
    <property type="project" value="TreeGrafter"/>
</dbReference>
<name>A0A7T4E1E6_9BURK</name>
<keyword evidence="7" id="KW-0259">Enterobactin biosynthesis</keyword>
<evidence type="ECO:0000256" key="2">
    <source>
        <dbReference type="ARBA" id="ARBA00004993"/>
    </source>
</evidence>
<evidence type="ECO:0000256" key="12">
    <source>
        <dbReference type="PIRSR" id="PIRSR603542-1"/>
    </source>
</evidence>
<dbReference type="GO" id="GO:0000287">
    <property type="term" value="F:magnesium ion binding"/>
    <property type="evidence" value="ECO:0007669"/>
    <property type="project" value="InterPro"/>
</dbReference>
<feature type="binding site" evidence="12">
    <location>
        <position position="246"/>
    </location>
    <ligand>
        <name>CoA</name>
        <dbReference type="ChEBI" id="CHEBI:57287"/>
    </ligand>
</feature>
<feature type="binding site" evidence="12">
    <location>
        <position position="140"/>
    </location>
    <ligand>
        <name>CoA</name>
        <dbReference type="ChEBI" id="CHEBI:57287"/>
    </ligand>
</feature>
<evidence type="ECO:0000256" key="3">
    <source>
        <dbReference type="ARBA" id="ARBA00008342"/>
    </source>
</evidence>
<evidence type="ECO:0000256" key="10">
    <source>
        <dbReference type="ARBA" id="ARBA00049176"/>
    </source>
</evidence>
<feature type="binding site" evidence="13">
    <location>
        <position position="199"/>
    </location>
    <ligand>
        <name>Mg(2+)</name>
        <dbReference type="ChEBI" id="CHEBI:18420"/>
    </ligand>
</feature>
<feature type="binding site" evidence="12">
    <location>
        <position position="242"/>
    </location>
    <ligand>
        <name>CoA</name>
        <dbReference type="ChEBI" id="CHEBI:57287"/>
    </ligand>
</feature>
<keyword evidence="13" id="KW-0460">Magnesium</keyword>
<feature type="domain" description="4'-phosphopantetheinyl transferase" evidence="14">
    <location>
        <begin position="194"/>
        <end position="275"/>
    </location>
</feature>
<dbReference type="GO" id="GO:0009239">
    <property type="term" value="P:enterobactin biosynthetic process"/>
    <property type="evidence" value="ECO:0007669"/>
    <property type="project" value="UniProtKB-UniPathway"/>
</dbReference>
<evidence type="ECO:0000256" key="11">
    <source>
        <dbReference type="ARBA" id="ARBA00049191"/>
    </source>
</evidence>
<dbReference type="InterPro" id="IPR041354">
    <property type="entry name" value="4PPT_N"/>
</dbReference>
<gene>
    <name evidence="16" type="ORF">I6I07_17935</name>
</gene>
<comment type="subunit">
    <text evidence="4">EntB, EntD, EntE, and EntF form a multienzyme complex called enterobactin synthase.</text>
</comment>
<evidence type="ECO:0000256" key="13">
    <source>
        <dbReference type="PIRSR" id="PIRSR603542-2"/>
    </source>
</evidence>
<dbReference type="RefSeq" id="WP_198483108.1">
    <property type="nucleotide sequence ID" value="NZ_CP065997.1"/>
</dbReference>
<evidence type="ECO:0000313" key="16">
    <source>
        <dbReference type="EMBL" id="QQB32555.1"/>
    </source>
</evidence>
<dbReference type="GO" id="GO:0008897">
    <property type="term" value="F:holo-[acyl-carrier-protein] synthase activity"/>
    <property type="evidence" value="ECO:0007669"/>
    <property type="project" value="InterPro"/>
</dbReference>
<dbReference type="PRINTS" id="PR01399">
    <property type="entry name" value="ENTSNTHTASED"/>
</dbReference>
<comment type="catalytic activity">
    <reaction evidence="10">
        <text>apo-[aryl-carrier protein] + CoA = holo-[aryl-carrier protein] + adenosine 3',5'-bisphosphate + H(+)</text>
        <dbReference type="Rhea" id="RHEA:48404"/>
        <dbReference type="Rhea" id="RHEA-COMP:15903"/>
        <dbReference type="Rhea" id="RHEA-COMP:17557"/>
        <dbReference type="ChEBI" id="CHEBI:15378"/>
        <dbReference type="ChEBI" id="CHEBI:29999"/>
        <dbReference type="ChEBI" id="CHEBI:57287"/>
        <dbReference type="ChEBI" id="CHEBI:58343"/>
        <dbReference type="ChEBI" id="CHEBI:64479"/>
    </reaction>
</comment>
<dbReference type="PANTHER" id="PTHR38096">
    <property type="entry name" value="ENTEROBACTIN SYNTHASE COMPONENT D"/>
    <property type="match status" value="1"/>
</dbReference>
<dbReference type="AlphaFoldDB" id="A0A7T4E1E6"/>
<dbReference type="PANTHER" id="PTHR38096:SF1">
    <property type="entry name" value="ENTEROBACTIN SYNTHASE COMPONENT D"/>
    <property type="match status" value="1"/>
</dbReference>
<evidence type="ECO:0000259" key="14">
    <source>
        <dbReference type="Pfam" id="PF01648"/>
    </source>
</evidence>
<reference evidence="16 17" key="1">
    <citation type="submission" date="2020-12" db="EMBL/GenBank/DDBJ databases">
        <title>FDA dAtabase for Regulatory Grade micrObial Sequences (FDA-ARGOS): Supporting development and validation of Infectious Disease Dx tests.</title>
        <authorList>
            <person name="Sproer C."/>
            <person name="Gronow S."/>
            <person name="Severitt S."/>
            <person name="Schroder I."/>
            <person name="Tallon L."/>
            <person name="Sadzewicz L."/>
            <person name="Zhao X."/>
            <person name="Boylan J."/>
            <person name="Ott S."/>
            <person name="Bowen H."/>
            <person name="Vavikolanu K."/>
            <person name="Mehta A."/>
            <person name="Aluvathingal J."/>
            <person name="Nadendla S."/>
            <person name="Lowell S."/>
            <person name="Myers T."/>
            <person name="Yan Y."/>
            <person name="Sichtig H."/>
        </authorList>
    </citation>
    <scope>NUCLEOTIDE SEQUENCE [LARGE SCALE GENOMIC DNA]</scope>
    <source>
        <strain evidence="16 17">FDAARGOS_1050</strain>
    </source>
</reference>
<feature type="binding site" evidence="12">
    <location>
        <position position="132"/>
    </location>
    <ligand>
        <name>CoA</name>
        <dbReference type="ChEBI" id="CHEBI:57287"/>
    </ligand>
</feature>
<evidence type="ECO:0000256" key="5">
    <source>
        <dbReference type="ARBA" id="ARBA00019087"/>
    </source>
</evidence>
<protein>
    <recommendedName>
        <fullName evidence="5">Enterobactin synthase component D</fullName>
    </recommendedName>
    <alternativeName>
        <fullName evidence="8">4'-phosphopantetheinyl transferase EntD</fullName>
    </alternativeName>
    <alternativeName>
        <fullName evidence="9">Enterochelin synthase D</fullName>
    </alternativeName>
</protein>
<feature type="binding site" evidence="12">
    <location>
        <position position="198"/>
    </location>
    <ligand>
        <name>CoA</name>
        <dbReference type="ChEBI" id="CHEBI:57287"/>
    </ligand>
</feature>
<dbReference type="Pfam" id="PF01648">
    <property type="entry name" value="ACPS"/>
    <property type="match status" value="1"/>
</dbReference>
<dbReference type="Gene3D" id="3.90.470.20">
    <property type="entry name" value="4'-phosphopantetheinyl transferase domain"/>
    <property type="match status" value="1"/>
</dbReference>
<comment type="cofactor">
    <cofactor evidence="13">
        <name>Mg(2+)</name>
        <dbReference type="ChEBI" id="CHEBI:18420"/>
    </cofactor>
</comment>
<evidence type="ECO:0000259" key="15">
    <source>
        <dbReference type="Pfam" id="PF17837"/>
    </source>
</evidence>
<evidence type="ECO:0000313" key="17">
    <source>
        <dbReference type="Proteomes" id="UP000595231"/>
    </source>
</evidence>
<accession>A0A7T4E1E6</accession>